<sequence length="173" mass="19603">MTRDELLRHCTWDDYDFANITVESALFGCPVQVRFLPELDSGRIITERMVAVLNDFLALSPDELPTVKQLLWADCLDDFENINYGFGPDTGEPELVVNQREFGIYSADDAYAQSNLTLVSIPEEPTLRHRYGAIEFEPAWAGHGCSIIMKDGQLIATYSNDYYFGRYEDDAVA</sequence>
<feature type="domain" description="DUF6985" evidence="1">
    <location>
        <begin position="18"/>
        <end position="157"/>
    </location>
</feature>
<dbReference type="RefSeq" id="WP_208177299.1">
    <property type="nucleotide sequence ID" value="NZ_JAGETZ010000012.1"/>
</dbReference>
<dbReference type="Proteomes" id="UP000664369">
    <property type="component" value="Unassembled WGS sequence"/>
</dbReference>
<organism evidence="2 3">
    <name type="scientific">Hymenobacter negativus</name>
    <dbReference type="NCBI Taxonomy" id="2795026"/>
    <lineage>
        <taxon>Bacteria</taxon>
        <taxon>Pseudomonadati</taxon>
        <taxon>Bacteroidota</taxon>
        <taxon>Cytophagia</taxon>
        <taxon>Cytophagales</taxon>
        <taxon>Hymenobacteraceae</taxon>
        <taxon>Hymenobacter</taxon>
    </lineage>
</organism>
<dbReference type="InterPro" id="IPR054254">
    <property type="entry name" value="DUF6985"/>
</dbReference>
<comment type="caution">
    <text evidence="2">The sequence shown here is derived from an EMBL/GenBank/DDBJ whole genome shotgun (WGS) entry which is preliminary data.</text>
</comment>
<keyword evidence="3" id="KW-1185">Reference proteome</keyword>
<dbReference type="Pfam" id="PF22481">
    <property type="entry name" value="DUF6985"/>
    <property type="match status" value="1"/>
</dbReference>
<proteinExistence type="predicted"/>
<evidence type="ECO:0000313" key="2">
    <source>
        <dbReference type="EMBL" id="MBO2011605.1"/>
    </source>
</evidence>
<dbReference type="EMBL" id="JAGETZ010000012">
    <property type="protein sequence ID" value="MBO2011605.1"/>
    <property type="molecule type" value="Genomic_DNA"/>
</dbReference>
<name>A0ABS3QLQ0_9BACT</name>
<reference evidence="2 3" key="1">
    <citation type="submission" date="2021-03" db="EMBL/GenBank/DDBJ databases">
        <authorList>
            <person name="Kim M.K."/>
        </authorList>
    </citation>
    <scope>NUCLEOTIDE SEQUENCE [LARGE SCALE GENOMIC DNA]</scope>
    <source>
        <strain evidence="2 3">BT442</strain>
    </source>
</reference>
<evidence type="ECO:0000259" key="1">
    <source>
        <dbReference type="Pfam" id="PF22481"/>
    </source>
</evidence>
<gene>
    <name evidence="2" type="ORF">J4E00_21240</name>
</gene>
<protein>
    <recommendedName>
        <fullName evidence="1">DUF6985 domain-containing protein</fullName>
    </recommendedName>
</protein>
<accession>A0ABS3QLQ0</accession>
<evidence type="ECO:0000313" key="3">
    <source>
        <dbReference type="Proteomes" id="UP000664369"/>
    </source>
</evidence>